<organism evidence="1 2">
    <name type="scientific">Halobacillus locisalis</name>
    <dbReference type="NCBI Taxonomy" id="220753"/>
    <lineage>
        <taxon>Bacteria</taxon>
        <taxon>Bacillati</taxon>
        <taxon>Bacillota</taxon>
        <taxon>Bacilli</taxon>
        <taxon>Bacillales</taxon>
        <taxon>Bacillaceae</taxon>
        <taxon>Halobacillus</taxon>
    </lineage>
</organism>
<dbReference type="AlphaFoldDB" id="A0A838CWS5"/>
<dbReference type="Proteomes" id="UP000571017">
    <property type="component" value="Unassembled WGS sequence"/>
</dbReference>
<dbReference type="InterPro" id="IPR038765">
    <property type="entry name" value="Papain-like_cys_pep_sf"/>
</dbReference>
<evidence type="ECO:0000313" key="2">
    <source>
        <dbReference type="Proteomes" id="UP000571017"/>
    </source>
</evidence>
<protein>
    <submittedName>
        <fullName evidence="1">Uncharacterized protein</fullName>
    </submittedName>
</protein>
<proteinExistence type="predicted"/>
<evidence type="ECO:0000313" key="1">
    <source>
        <dbReference type="EMBL" id="MBA2176066.1"/>
    </source>
</evidence>
<comment type="caution">
    <text evidence="1">The sequence shown here is derived from an EMBL/GenBank/DDBJ whole genome shotgun (WGS) entry which is preliminary data.</text>
</comment>
<gene>
    <name evidence="1" type="ORF">H0266_14310</name>
</gene>
<dbReference type="EMBL" id="JACEFG010000003">
    <property type="protein sequence ID" value="MBA2176066.1"/>
    <property type="molecule type" value="Genomic_DNA"/>
</dbReference>
<accession>A0A838CWS5</accession>
<keyword evidence="2" id="KW-1185">Reference proteome</keyword>
<dbReference type="SUPFAM" id="SSF54001">
    <property type="entry name" value="Cysteine proteinases"/>
    <property type="match status" value="1"/>
</dbReference>
<sequence>MKPSEKILNTWRKFNDFPLETLSKVWMHSIDQGGVQRGVSLMKEHRRKYGLSGNCFDLAIWLLDEFRKDGIEAYPIGHDLNTEDAHVAVVAKDELGDRYLCDLGDQWIMPILIDENNKDFTVERQSGFFPAADVQVQPSGKYVEILYHRPNGKVSKQLYDITPIQAETFYRAAHKSQSLIRETPLVECRIPYKNEVAHWEFDDWEITLSTTDGLYKHSCEDYVEVIHRVLGFDRELLEAILLNKGRRDGNED</sequence>
<reference evidence="1 2" key="1">
    <citation type="journal article" date="2004" name="Extremophiles">
        <title>Halobacillus locisalis sp. nov., a halophilic bacterium isolated from a marine solar saltern of the Yellow Sea in Korea.</title>
        <authorList>
            <person name="Yoon J.H."/>
            <person name="Kang K.H."/>
            <person name="Oh T.K."/>
            <person name="Park Y.H."/>
        </authorList>
    </citation>
    <scope>NUCLEOTIDE SEQUENCE [LARGE SCALE GENOMIC DNA]</scope>
    <source>
        <strain evidence="1 2">KCTC 3788</strain>
    </source>
</reference>
<name>A0A838CWS5_9BACI</name>